<evidence type="ECO:0000256" key="3">
    <source>
        <dbReference type="ARBA" id="ARBA00038401"/>
    </source>
</evidence>
<dbReference type="OrthoDB" id="2156856at2759"/>
<dbReference type="InterPro" id="IPR016024">
    <property type="entry name" value="ARM-type_fold"/>
</dbReference>
<accession>A0A8B7XUJ9</accession>
<dbReference type="SUPFAM" id="SSF48371">
    <property type="entry name" value="ARM repeat"/>
    <property type="match status" value="1"/>
</dbReference>
<dbReference type="PANTHER" id="PTHR23424:SF23">
    <property type="entry name" value="PROTEIN SAAL1"/>
    <property type="match status" value="1"/>
</dbReference>
<dbReference type="KEGG" id="aplc:110975468"/>
<keyword evidence="5" id="KW-1185">Reference proteome</keyword>
<dbReference type="CTD" id="113174"/>
<protein>
    <submittedName>
        <fullName evidence="6">Protein saal1-like</fullName>
    </submittedName>
</protein>
<name>A0A8B7XUJ9_ACAPL</name>
<evidence type="ECO:0000256" key="4">
    <source>
        <dbReference type="SAM" id="MobiDB-lite"/>
    </source>
</evidence>
<comment type="subcellular location">
    <subcellularLocation>
        <location evidence="1">Nucleus</location>
    </subcellularLocation>
</comment>
<organism evidence="5 6">
    <name type="scientific">Acanthaster planci</name>
    <name type="common">Crown-of-thorns starfish</name>
    <dbReference type="NCBI Taxonomy" id="133434"/>
    <lineage>
        <taxon>Eukaryota</taxon>
        <taxon>Metazoa</taxon>
        <taxon>Echinodermata</taxon>
        <taxon>Eleutherozoa</taxon>
        <taxon>Asterozoa</taxon>
        <taxon>Asteroidea</taxon>
        <taxon>Valvatacea</taxon>
        <taxon>Valvatida</taxon>
        <taxon>Acanthasteridae</taxon>
        <taxon>Acanthaster</taxon>
    </lineage>
</organism>
<keyword evidence="2" id="KW-0539">Nucleus</keyword>
<feature type="region of interest" description="Disordered" evidence="4">
    <location>
        <begin position="362"/>
        <end position="475"/>
    </location>
</feature>
<sequence length="547" mass="59688">MSLQDRNPSPPLGDELNIDPAILHADTIGDTVFSKRWVFATLMKLLKEVEKEPEGKSPQELDAAKAHGIDIDEGLETDLCKLWDMTANQDVAKFLHEWKSLDILTSVIEQTTAPRATEICMGILANMACSGDIADYISRSDKIRSLTLEFLGSSDTQTLIQTTRLLLTCLSCKLEDTVGLWLQEITEEFCSKLSFVLQSSTNIELLYNVGFIIRTLFSLDETLVQDWTDSEQIVSIIEALKQVKSDGKSTAGQSRTISLLLSCLEIIVADDDGMTNLVSASDTVLPLLTDFLWSFCEDEVVTVEGSEGSLASTIYIVEVVMANMEGLNDIVDTLNKYPKLLKGAVEIFASLYSQKAATKENALADPKQDLPGISMSESNDQETRDKQLTSSTTGDSSNGAQTIPERESDRDKKGESDTTTGVQPSKANSEQLVDTEATATSPVRQSSKSNEALVEGHADASDNSSGDHDTVDESHDIERKELSDNLLSFFVFLLRESGGGASQSQVAKLLRDACGHKHRSVVRQGMAQTKANPEIQQLLAATLGENT</sequence>
<dbReference type="GeneID" id="110975468"/>
<comment type="similarity">
    <text evidence="3">Belongs to the SAAL1 family.</text>
</comment>
<dbReference type="GO" id="GO:0005634">
    <property type="term" value="C:nucleus"/>
    <property type="evidence" value="ECO:0007669"/>
    <property type="project" value="UniProtKB-SubCell"/>
</dbReference>
<reference evidence="6" key="1">
    <citation type="submission" date="2025-08" db="UniProtKB">
        <authorList>
            <consortium name="RefSeq"/>
        </authorList>
    </citation>
    <scope>IDENTIFICATION</scope>
</reference>
<feature type="compositionally biased region" description="Basic and acidic residues" evidence="4">
    <location>
        <begin position="454"/>
        <end position="475"/>
    </location>
</feature>
<feature type="compositionally biased region" description="Polar residues" evidence="4">
    <location>
        <begin position="417"/>
        <end position="450"/>
    </location>
</feature>
<dbReference type="AlphaFoldDB" id="A0A8B7XUJ9"/>
<feature type="compositionally biased region" description="Basic and acidic residues" evidence="4">
    <location>
        <begin position="404"/>
        <end position="416"/>
    </location>
</feature>
<gene>
    <name evidence="6" type="primary">LOC110975468</name>
</gene>
<evidence type="ECO:0000313" key="6">
    <source>
        <dbReference type="RefSeq" id="XP_022083690.1"/>
    </source>
</evidence>
<proteinExistence type="inferred from homology"/>
<dbReference type="OMA" id="FLHEWKS"/>
<evidence type="ECO:0000313" key="5">
    <source>
        <dbReference type="Proteomes" id="UP000694845"/>
    </source>
</evidence>
<dbReference type="InterPro" id="IPR052464">
    <property type="entry name" value="Synovial_Prolif_Regulator"/>
</dbReference>
<evidence type="ECO:0000256" key="1">
    <source>
        <dbReference type="ARBA" id="ARBA00004123"/>
    </source>
</evidence>
<feature type="compositionally biased region" description="Polar residues" evidence="4">
    <location>
        <begin position="388"/>
        <end position="401"/>
    </location>
</feature>
<evidence type="ECO:0000256" key="2">
    <source>
        <dbReference type="ARBA" id="ARBA00023242"/>
    </source>
</evidence>
<dbReference type="RefSeq" id="XP_022083690.1">
    <property type="nucleotide sequence ID" value="XM_022227998.1"/>
</dbReference>
<dbReference type="Proteomes" id="UP000694845">
    <property type="component" value="Unplaced"/>
</dbReference>
<dbReference type="PANTHER" id="PTHR23424">
    <property type="entry name" value="SERUM AMYLOID A"/>
    <property type="match status" value="1"/>
</dbReference>